<accession>T1D723</accession>
<reference evidence="1" key="1">
    <citation type="submission" date="2013-08" db="EMBL/GenBank/DDBJ databases">
        <authorList>
            <person name="Mendez C."/>
            <person name="Richter M."/>
            <person name="Ferrer M."/>
            <person name="Sanchez J."/>
        </authorList>
    </citation>
    <scope>NUCLEOTIDE SEQUENCE</scope>
</reference>
<dbReference type="EMBL" id="AUZY01000835">
    <property type="protein sequence ID" value="EQD77249.1"/>
    <property type="molecule type" value="Genomic_DNA"/>
</dbReference>
<proteinExistence type="predicted"/>
<protein>
    <submittedName>
        <fullName evidence="1">MULE transposase, conserved domain protein</fullName>
    </submittedName>
</protein>
<reference evidence="1" key="2">
    <citation type="journal article" date="2014" name="ISME J.">
        <title>Microbial stratification in low pH oxic and suboxic macroscopic growths along an acid mine drainage.</title>
        <authorList>
            <person name="Mendez-Garcia C."/>
            <person name="Mesa V."/>
            <person name="Sprenger R.R."/>
            <person name="Richter M."/>
            <person name="Diez M.S."/>
            <person name="Solano J."/>
            <person name="Bargiela R."/>
            <person name="Golyshina O.V."/>
            <person name="Manteca A."/>
            <person name="Ramos J.L."/>
            <person name="Gallego J.R."/>
            <person name="Llorente I."/>
            <person name="Martins Dos Santos V.A."/>
            <person name="Jensen O.N."/>
            <person name="Pelaez A.I."/>
            <person name="Sanchez J."/>
            <person name="Ferrer M."/>
        </authorList>
    </citation>
    <scope>NUCLEOTIDE SEQUENCE</scope>
</reference>
<evidence type="ECO:0000313" key="1">
    <source>
        <dbReference type="EMBL" id="EQD77249.1"/>
    </source>
</evidence>
<comment type="caution">
    <text evidence="1">The sequence shown here is derived from an EMBL/GenBank/DDBJ whole genome shotgun (WGS) entry which is preliminary data.</text>
</comment>
<name>T1D723_9ZZZZ</name>
<organism evidence="1">
    <name type="scientific">mine drainage metagenome</name>
    <dbReference type="NCBI Taxonomy" id="410659"/>
    <lineage>
        <taxon>unclassified sequences</taxon>
        <taxon>metagenomes</taxon>
        <taxon>ecological metagenomes</taxon>
    </lineage>
</organism>
<sequence length="553" mass="62253">MSHRFFRSTPRLHFAPASPQCPDCGARSRAYKTAHRTIRTAEVGEFVAIEHLRQCERGHPRRILHSERLRTLVGRGCTYAHDVMVVGAERRFLQGQSCREIASAMENGISESHLGRLTNLALEVFRRIHGRNAAVLVPHLGAWVLQIDGTVDGEYEMVVGVRDARSGFLLHGRKCHSESTEELVPLLQEIRARFGVPVATLSDLRATLLAALDQVFPEVPRLLCGFHFLRDAGKDVLEARHTALAKMLRTVGTKAALKRVMMALPTVEPALVEELEYGYCTDPSRFARVYARRVIERLVAVKGSDGYGFPFTLRHLEFVNRCEEARPVLEKIHRQTGEAGVGEAVRILGSLLDDPSVHGTVQELRAIAPLFQALREAMDLKGERTPLSAEHRRGKEVQAACQRLIAEWERYLMAEVPGHVCRALKHLIEEYRKRERCLFFEMDGVEVPFTNNGLEGEFRRMRRTVRKRCGNRATGRQLTLRGEGLLLFQNLRSEKYRTLVFGDREVAAVFGEERAQWTRPPTVSGARVATLLEKGMTLLMSGQLPTSPYSVAG</sequence>
<dbReference type="AlphaFoldDB" id="T1D723"/>
<gene>
    <name evidence="1" type="ORF">B1B_01165</name>
</gene>